<keyword evidence="6 7" id="KW-0472">Membrane</keyword>
<feature type="transmembrane region" description="Helical" evidence="7">
    <location>
        <begin position="478"/>
        <end position="498"/>
    </location>
</feature>
<protein>
    <submittedName>
        <fullName evidence="8">Transmembrane protein</fullName>
    </submittedName>
</protein>
<accession>A0A1V9ZXG9</accession>
<dbReference type="Proteomes" id="UP000243217">
    <property type="component" value="Unassembled WGS sequence"/>
</dbReference>
<dbReference type="PANTHER" id="PTHR31585">
    <property type="entry name" value="FOLATE-BIOPTERIN TRANSPORTER 1, CHLOROPLASTIC"/>
    <property type="match status" value="1"/>
</dbReference>
<dbReference type="InterPro" id="IPR039309">
    <property type="entry name" value="BT1"/>
</dbReference>
<dbReference type="AlphaFoldDB" id="A0A1V9ZXG9"/>
<keyword evidence="4 7" id="KW-0812">Transmembrane</keyword>
<evidence type="ECO:0000256" key="7">
    <source>
        <dbReference type="SAM" id="Phobius"/>
    </source>
</evidence>
<evidence type="ECO:0000256" key="2">
    <source>
        <dbReference type="ARBA" id="ARBA00007015"/>
    </source>
</evidence>
<feature type="transmembrane region" description="Helical" evidence="7">
    <location>
        <begin position="74"/>
        <end position="96"/>
    </location>
</feature>
<dbReference type="OrthoDB" id="754047at2759"/>
<gene>
    <name evidence="8" type="ORF">THRCLA_21347</name>
</gene>
<evidence type="ECO:0000256" key="4">
    <source>
        <dbReference type="ARBA" id="ARBA00022692"/>
    </source>
</evidence>
<comment type="subcellular location">
    <subcellularLocation>
        <location evidence="1">Membrane</location>
        <topology evidence="1">Multi-pass membrane protein</topology>
    </subcellularLocation>
</comment>
<dbReference type="Pfam" id="PF03092">
    <property type="entry name" value="BT1"/>
    <property type="match status" value="1"/>
</dbReference>
<feature type="transmembrane region" description="Helical" evidence="7">
    <location>
        <begin position="337"/>
        <end position="358"/>
    </location>
</feature>
<feature type="transmembrane region" description="Helical" evidence="7">
    <location>
        <begin position="177"/>
        <end position="205"/>
    </location>
</feature>
<evidence type="ECO:0000313" key="8">
    <source>
        <dbReference type="EMBL" id="OQS02708.1"/>
    </source>
</evidence>
<evidence type="ECO:0000256" key="5">
    <source>
        <dbReference type="ARBA" id="ARBA00022989"/>
    </source>
</evidence>
<keyword evidence="9" id="KW-1185">Reference proteome</keyword>
<keyword evidence="5 7" id="KW-1133">Transmembrane helix</keyword>
<dbReference type="GO" id="GO:0016020">
    <property type="term" value="C:membrane"/>
    <property type="evidence" value="ECO:0007669"/>
    <property type="project" value="UniProtKB-SubCell"/>
</dbReference>
<sequence>MSISWTSSLWRDTTPKLSSTASDIILEDERYYTRRIQFVAPTPEYRFSDDGALQPGGPVSFTSRPFLGLLSQNIGIGILLGMFRCLSYPVFTVYLGLEGSQIATYDTIVSLAYGFKIFMAILSDCAPFGRARRKPYILLGWLLATASCLAMSCISFPSSRRAEDRKDTDNRLPPGSAPFLILTLLAGIGYVLVIVTSDAIMVYYAQREAMDLRGKTQSVVYTARELSRIVPTIFCGVFLNSSDYGGNFDFSVTPNVPYMLLTWVCVMTLISAIFLLEEPQALGVFVLSDYMNGIWKLIQRNIMAQICLFRFFSEVSFNFHATPTPNIAHLWIKVEPFYQSLFNLLGCCVYAITLSVCGRYGVSWSWRKSIIIATAFAVAIDAARSMLAVHNITRSQFLYLGLGDLENIPVALRYITTMYSAVELADLGNEALVYSIITTWANLGVPVAAMLFKTIDSYYDVSVDKITKDNATVRTQVMYTYILSYGIQLAGLSALIFLPDQKAEVQRLKQNGRSRIATGVIMALALVIIGVFQFVVNMLPLLDSMSCLHLLGGPGCR</sequence>
<evidence type="ECO:0000256" key="3">
    <source>
        <dbReference type="ARBA" id="ARBA00022448"/>
    </source>
</evidence>
<reference evidence="8 9" key="1">
    <citation type="journal article" date="2014" name="Genome Biol. Evol.">
        <title>The secreted proteins of Achlya hypogyna and Thraustotheca clavata identify the ancestral oomycete secretome and reveal gene acquisitions by horizontal gene transfer.</title>
        <authorList>
            <person name="Misner I."/>
            <person name="Blouin N."/>
            <person name="Leonard G."/>
            <person name="Richards T.A."/>
            <person name="Lane C.E."/>
        </authorList>
    </citation>
    <scope>NUCLEOTIDE SEQUENCE [LARGE SCALE GENOMIC DNA]</scope>
    <source>
        <strain evidence="8 9">ATCC 34112</strain>
    </source>
</reference>
<name>A0A1V9ZXG9_9STRA</name>
<dbReference type="PANTHER" id="PTHR31585:SF5">
    <property type="entry name" value="RNA-BINDING S4 DOMAIN-CONTAINING PROTEIN"/>
    <property type="match status" value="1"/>
</dbReference>
<feature type="transmembrane region" description="Helical" evidence="7">
    <location>
        <begin position="135"/>
        <end position="157"/>
    </location>
</feature>
<dbReference type="SUPFAM" id="SSF103473">
    <property type="entry name" value="MFS general substrate transporter"/>
    <property type="match status" value="1"/>
</dbReference>
<feature type="transmembrane region" description="Helical" evidence="7">
    <location>
        <begin position="102"/>
        <end position="123"/>
    </location>
</feature>
<proteinExistence type="inferred from homology"/>
<feature type="transmembrane region" description="Helical" evidence="7">
    <location>
        <begin position="519"/>
        <end position="536"/>
    </location>
</feature>
<evidence type="ECO:0000256" key="6">
    <source>
        <dbReference type="ARBA" id="ARBA00023136"/>
    </source>
</evidence>
<comment type="similarity">
    <text evidence="2">Belongs to the major facilitator superfamily. Folate-biopterin transporter (TC 2.A.71) family.</text>
</comment>
<feature type="transmembrane region" description="Helical" evidence="7">
    <location>
        <begin position="256"/>
        <end position="276"/>
    </location>
</feature>
<evidence type="ECO:0000256" key="1">
    <source>
        <dbReference type="ARBA" id="ARBA00004141"/>
    </source>
</evidence>
<dbReference type="EMBL" id="JNBS01001089">
    <property type="protein sequence ID" value="OQS02708.1"/>
    <property type="molecule type" value="Genomic_DNA"/>
</dbReference>
<dbReference type="InterPro" id="IPR036259">
    <property type="entry name" value="MFS_trans_sf"/>
</dbReference>
<organism evidence="8 9">
    <name type="scientific">Thraustotheca clavata</name>
    <dbReference type="NCBI Taxonomy" id="74557"/>
    <lineage>
        <taxon>Eukaryota</taxon>
        <taxon>Sar</taxon>
        <taxon>Stramenopiles</taxon>
        <taxon>Oomycota</taxon>
        <taxon>Saprolegniomycetes</taxon>
        <taxon>Saprolegniales</taxon>
        <taxon>Achlyaceae</taxon>
        <taxon>Thraustotheca</taxon>
    </lineage>
</organism>
<evidence type="ECO:0000313" key="9">
    <source>
        <dbReference type="Proteomes" id="UP000243217"/>
    </source>
</evidence>
<comment type="caution">
    <text evidence="8">The sequence shown here is derived from an EMBL/GenBank/DDBJ whole genome shotgun (WGS) entry which is preliminary data.</text>
</comment>
<keyword evidence="3" id="KW-0813">Transport</keyword>